<evidence type="ECO:0000256" key="2">
    <source>
        <dbReference type="SAM" id="Phobius"/>
    </source>
</evidence>
<comment type="caution">
    <text evidence="3">The sequence shown here is derived from an EMBL/GenBank/DDBJ whole genome shotgun (WGS) entry which is preliminary data.</text>
</comment>
<gene>
    <name evidence="3" type="ORF">LUZ61_006978</name>
</gene>
<feature type="transmembrane region" description="Helical" evidence="2">
    <location>
        <begin position="12"/>
        <end position="33"/>
    </location>
</feature>
<dbReference type="AlphaFoldDB" id="A0AAD6EW40"/>
<evidence type="ECO:0000313" key="3">
    <source>
        <dbReference type="EMBL" id="KAJ3703273.1"/>
    </source>
</evidence>
<dbReference type="InterPro" id="IPR004265">
    <property type="entry name" value="Dirigent"/>
</dbReference>
<keyword evidence="4" id="KW-1185">Reference proteome</keyword>
<proteinExistence type="inferred from homology"/>
<dbReference type="GO" id="GO:0048046">
    <property type="term" value="C:apoplast"/>
    <property type="evidence" value="ECO:0007669"/>
    <property type="project" value="UniProtKB-SubCell"/>
</dbReference>
<dbReference type="EMBL" id="JAMRDG010000001">
    <property type="protein sequence ID" value="KAJ3703273.1"/>
    <property type="molecule type" value="Genomic_DNA"/>
</dbReference>
<evidence type="ECO:0000256" key="1">
    <source>
        <dbReference type="RuleBase" id="RU363099"/>
    </source>
</evidence>
<keyword evidence="1" id="KW-0052">Apoplast</keyword>
<comment type="function">
    <text evidence="1">Dirigent proteins impart stereoselectivity on the phenoxy radical-coupling reaction, yielding optically active lignans from two molecules of coniferyl alcohol in the biosynthesis of lignans, flavonolignans, and alkaloids and thus plays a central role in plant secondary metabolism.</text>
</comment>
<sequence>MEYERHTRKHGIPWLVLSILLAFYHDITIAWPVSRDSDQQITFYITSTVPLTAPHTKPVGLFSGQGQIDPSTSFLTSLTPSHALEAGKLKFINQQIRGEGDIGEPLIGQVEGVQVTSLGDNTSSILALEASFASTTGETKDSLRFFGVHHADAAESHIAVVGGKGKYEEASGFAVIKGGGGPESSGNDFGFTAQCFCPSIPHPDLDSPLKGLRRAVIERCLFDLDQRVRERQKEKSLSSAVTHPARVPDSSLKKGKIGLIPLKSF</sequence>
<accession>A0AAD6EW40</accession>
<dbReference type="PANTHER" id="PTHR46215:SF17">
    <property type="entry name" value="DIRIGENT PROTEIN"/>
    <property type="match status" value="1"/>
</dbReference>
<dbReference type="Pfam" id="PF03018">
    <property type="entry name" value="Dirigent"/>
    <property type="match status" value="1"/>
</dbReference>
<keyword evidence="2" id="KW-0812">Transmembrane</keyword>
<name>A0AAD6EW40_9POAL</name>
<reference evidence="3 4" key="1">
    <citation type="journal article" date="2022" name="Cell">
        <title>Repeat-based holocentromeres influence genome architecture and karyotype evolution.</title>
        <authorList>
            <person name="Hofstatter P.G."/>
            <person name="Thangavel G."/>
            <person name="Lux T."/>
            <person name="Neumann P."/>
            <person name="Vondrak T."/>
            <person name="Novak P."/>
            <person name="Zhang M."/>
            <person name="Costa L."/>
            <person name="Castellani M."/>
            <person name="Scott A."/>
            <person name="Toegelov H."/>
            <person name="Fuchs J."/>
            <person name="Mata-Sucre Y."/>
            <person name="Dias Y."/>
            <person name="Vanzela A.L.L."/>
            <person name="Huettel B."/>
            <person name="Almeida C.C.S."/>
            <person name="Simkova H."/>
            <person name="Souza G."/>
            <person name="Pedrosa-Harand A."/>
            <person name="Macas J."/>
            <person name="Mayer K.F.X."/>
            <person name="Houben A."/>
            <person name="Marques A."/>
        </authorList>
    </citation>
    <scope>NUCLEOTIDE SEQUENCE [LARGE SCALE GENOMIC DNA]</scope>
    <source>
        <strain evidence="3">RhyTen1mFocal</strain>
    </source>
</reference>
<keyword evidence="2" id="KW-1133">Transmembrane helix</keyword>
<comment type="subcellular location">
    <subcellularLocation>
        <location evidence="1">Secreted</location>
        <location evidence="1">Extracellular space</location>
        <location evidence="1">Apoplast</location>
    </subcellularLocation>
</comment>
<dbReference type="Proteomes" id="UP001210211">
    <property type="component" value="Unassembled WGS sequence"/>
</dbReference>
<organism evidence="3 4">
    <name type="scientific">Rhynchospora tenuis</name>
    <dbReference type="NCBI Taxonomy" id="198213"/>
    <lineage>
        <taxon>Eukaryota</taxon>
        <taxon>Viridiplantae</taxon>
        <taxon>Streptophyta</taxon>
        <taxon>Embryophyta</taxon>
        <taxon>Tracheophyta</taxon>
        <taxon>Spermatophyta</taxon>
        <taxon>Magnoliopsida</taxon>
        <taxon>Liliopsida</taxon>
        <taxon>Poales</taxon>
        <taxon>Cyperaceae</taxon>
        <taxon>Cyperoideae</taxon>
        <taxon>Rhynchosporeae</taxon>
        <taxon>Rhynchospora</taxon>
    </lineage>
</organism>
<evidence type="ECO:0000313" key="4">
    <source>
        <dbReference type="Proteomes" id="UP001210211"/>
    </source>
</evidence>
<keyword evidence="2" id="KW-0472">Membrane</keyword>
<keyword evidence="1" id="KW-0964">Secreted</keyword>
<comment type="similarity">
    <text evidence="1">Belongs to the plant dirigent protein family.</text>
</comment>
<protein>
    <recommendedName>
        <fullName evidence="1">Dirigent protein</fullName>
    </recommendedName>
</protein>
<comment type="subunit">
    <text evidence="1">Homodimer.</text>
</comment>
<dbReference type="PANTHER" id="PTHR46215">
    <property type="entry name" value="DIRIGENT PROTEIN 24-RELATED"/>
    <property type="match status" value="1"/>
</dbReference>